<name>A0ABW9EPQ0_9BURK</name>
<dbReference type="Gene3D" id="3.30.1690.10">
    <property type="entry name" value="TcpA-like pilin"/>
    <property type="match status" value="1"/>
</dbReference>
<accession>A0ABW9EPQ0</accession>
<dbReference type="Pfam" id="PF08805">
    <property type="entry name" value="PilS"/>
    <property type="match status" value="1"/>
</dbReference>
<feature type="transmembrane region" description="Helical" evidence="1">
    <location>
        <begin position="31"/>
        <end position="53"/>
    </location>
</feature>
<reference evidence="3 4" key="1">
    <citation type="journal article" date="2024" name="Chem. Sci.">
        <title>Discovery of megapolipeptins by genome mining of a Burkholderiales bacteria collection.</title>
        <authorList>
            <person name="Paulo B.S."/>
            <person name="Recchia M.J.J."/>
            <person name="Lee S."/>
            <person name="Fergusson C.H."/>
            <person name="Romanowski S.B."/>
            <person name="Hernandez A."/>
            <person name="Krull N."/>
            <person name="Liu D.Y."/>
            <person name="Cavanagh H."/>
            <person name="Bos A."/>
            <person name="Gray C.A."/>
            <person name="Murphy B.T."/>
            <person name="Linington R.G."/>
            <person name="Eustaquio A.S."/>
        </authorList>
    </citation>
    <scope>NUCLEOTIDE SEQUENCE [LARGE SCALE GENOMIC DNA]</scope>
    <source>
        <strain evidence="3 4">RL17-350-BIC-E</strain>
    </source>
</reference>
<proteinExistence type="predicted"/>
<evidence type="ECO:0000256" key="1">
    <source>
        <dbReference type="SAM" id="Phobius"/>
    </source>
</evidence>
<protein>
    <submittedName>
        <fullName evidence="3">Type 4 pilus major pilin</fullName>
    </submittedName>
</protein>
<dbReference type="SUPFAM" id="SSF54523">
    <property type="entry name" value="Pili subunits"/>
    <property type="match status" value="1"/>
</dbReference>
<organism evidence="3 4">
    <name type="scientific">Paraburkholderia strydomiana</name>
    <dbReference type="NCBI Taxonomy" id="1245417"/>
    <lineage>
        <taxon>Bacteria</taxon>
        <taxon>Pseudomonadati</taxon>
        <taxon>Pseudomonadota</taxon>
        <taxon>Betaproteobacteria</taxon>
        <taxon>Burkholderiales</taxon>
        <taxon>Burkholderiaceae</taxon>
        <taxon>Paraburkholderia</taxon>
    </lineage>
</organism>
<comment type="caution">
    <text evidence="3">The sequence shown here is derived from an EMBL/GenBank/DDBJ whole genome shotgun (WGS) entry which is preliminary data.</text>
</comment>
<evidence type="ECO:0000313" key="3">
    <source>
        <dbReference type="EMBL" id="MFM0721052.1"/>
    </source>
</evidence>
<dbReference type="RefSeq" id="WP_408148641.1">
    <property type="nucleotide sequence ID" value="NZ_JAQQCJ010000034.1"/>
</dbReference>
<gene>
    <name evidence="3" type="ORF">PQQ73_32600</name>
</gene>
<keyword evidence="1" id="KW-0812">Transmembrane</keyword>
<sequence length="188" mass="19159">MSAAKQRFVVVAGMRRGRVLRRQHGASLLEAISYLGIAAIVVIGAVALLSSAFSSASTNSVNEQVSAIQSGVKKLYMGQAASYTGLTNSVLATAGVFPAALTPASDGTITNTWNGNVTVAVAAANNEFTITYTNVPQSVCVNSISAGGSWIGIQVNSGTSYTSMPISPADASTACSSTDANTIVWTST</sequence>
<keyword evidence="1" id="KW-1133">Transmembrane helix</keyword>
<evidence type="ECO:0000313" key="4">
    <source>
        <dbReference type="Proteomes" id="UP001629392"/>
    </source>
</evidence>
<keyword evidence="4" id="KW-1185">Reference proteome</keyword>
<dbReference type="InterPro" id="IPR045584">
    <property type="entry name" value="Pilin-like"/>
</dbReference>
<dbReference type="EMBL" id="JAQQCL010000038">
    <property type="protein sequence ID" value="MFM0721052.1"/>
    <property type="molecule type" value="Genomic_DNA"/>
</dbReference>
<dbReference type="Proteomes" id="UP001629392">
    <property type="component" value="Unassembled WGS sequence"/>
</dbReference>
<dbReference type="InterPro" id="IPR014911">
    <property type="entry name" value="PilS_N"/>
</dbReference>
<evidence type="ECO:0000259" key="2">
    <source>
        <dbReference type="Pfam" id="PF08805"/>
    </source>
</evidence>
<feature type="domain" description="Type 4 secretion system PilS N-terminal" evidence="2">
    <location>
        <begin position="57"/>
        <end position="187"/>
    </location>
</feature>
<keyword evidence="1" id="KW-0472">Membrane</keyword>